<reference evidence="3" key="1">
    <citation type="submission" date="2023-01" db="EMBL/GenBank/DDBJ databases">
        <title>Xenophilus mangrovi sp. nov., isolated from soil of Mangrove nature reserve.</title>
        <authorList>
            <person name="Xu S."/>
            <person name="Liu Z."/>
            <person name="Xu Y."/>
        </authorList>
    </citation>
    <scope>NUCLEOTIDE SEQUENCE</scope>
    <source>
        <strain evidence="3">YW8</strain>
    </source>
</reference>
<feature type="compositionally biased region" description="Low complexity" evidence="1">
    <location>
        <begin position="50"/>
        <end position="62"/>
    </location>
</feature>
<evidence type="ECO:0000313" key="3">
    <source>
        <dbReference type="EMBL" id="MDA7415696.1"/>
    </source>
</evidence>
<gene>
    <name evidence="3" type="ORF">PGB34_04910</name>
</gene>
<accession>A0AAE3N5N0</accession>
<keyword evidence="4" id="KW-1185">Reference proteome</keyword>
<protein>
    <recommendedName>
        <fullName evidence="5">Glutaconyl-CoA decarboxylase subunit gamma</fullName>
    </recommendedName>
</protein>
<dbReference type="RefSeq" id="WP_271426975.1">
    <property type="nucleotide sequence ID" value="NZ_JAQIPB010000002.1"/>
</dbReference>
<feature type="region of interest" description="Disordered" evidence="1">
    <location>
        <begin position="24"/>
        <end position="63"/>
    </location>
</feature>
<dbReference type="EMBL" id="JAQIPB010000002">
    <property type="protein sequence ID" value="MDA7415696.1"/>
    <property type="molecule type" value="Genomic_DNA"/>
</dbReference>
<evidence type="ECO:0000313" key="4">
    <source>
        <dbReference type="Proteomes" id="UP001212602"/>
    </source>
</evidence>
<feature type="signal peptide" evidence="2">
    <location>
        <begin position="1"/>
        <end position="21"/>
    </location>
</feature>
<feature type="compositionally biased region" description="Pro residues" evidence="1">
    <location>
        <begin position="39"/>
        <end position="49"/>
    </location>
</feature>
<dbReference type="PROSITE" id="PS51257">
    <property type="entry name" value="PROKAR_LIPOPROTEIN"/>
    <property type="match status" value="1"/>
</dbReference>
<feature type="chain" id="PRO_5042269344" description="Glutaconyl-CoA decarboxylase subunit gamma" evidence="2">
    <location>
        <begin position="22"/>
        <end position="132"/>
    </location>
</feature>
<keyword evidence="2" id="KW-0732">Signal</keyword>
<proteinExistence type="predicted"/>
<evidence type="ECO:0008006" key="5">
    <source>
        <dbReference type="Google" id="ProtNLM"/>
    </source>
</evidence>
<name>A0AAE3N5N0_9BURK</name>
<evidence type="ECO:0000256" key="1">
    <source>
        <dbReference type="SAM" id="MobiDB-lite"/>
    </source>
</evidence>
<evidence type="ECO:0000256" key="2">
    <source>
        <dbReference type="SAM" id="SignalP"/>
    </source>
</evidence>
<sequence length="132" mass="12865">MNKLYALMSVAVLVAACSSESAPVAPAPAPAPAASAPAPAAPAPAPAPEPAASAPAAAPTASTDLPQECQDYLNKVSACVSKQSGAAADAMKASMEQTRSAWAAYGADKAQLGAACKTASDNFAAQATAMKC</sequence>
<dbReference type="AlphaFoldDB" id="A0AAE3N5N0"/>
<comment type="caution">
    <text evidence="3">The sequence shown here is derived from an EMBL/GenBank/DDBJ whole genome shotgun (WGS) entry which is preliminary data.</text>
</comment>
<dbReference type="Proteomes" id="UP001212602">
    <property type="component" value="Unassembled WGS sequence"/>
</dbReference>
<organism evidence="3 4">
    <name type="scientific">Xenophilus arseniciresistens</name>
    <dbReference type="NCBI Taxonomy" id="1283306"/>
    <lineage>
        <taxon>Bacteria</taxon>
        <taxon>Pseudomonadati</taxon>
        <taxon>Pseudomonadota</taxon>
        <taxon>Betaproteobacteria</taxon>
        <taxon>Burkholderiales</taxon>
        <taxon>Comamonadaceae</taxon>
        <taxon>Xenophilus</taxon>
    </lineage>
</organism>